<keyword evidence="3" id="KW-1185">Reference proteome</keyword>
<evidence type="ECO:0000313" key="2">
    <source>
        <dbReference type="EMBL" id="EDZ93288.1"/>
    </source>
</evidence>
<accession>B5W591</accession>
<dbReference type="EMBL" id="ABYK01000034">
    <property type="protein sequence ID" value="EDZ93288.1"/>
    <property type="molecule type" value="Genomic_DNA"/>
</dbReference>
<evidence type="ECO:0000256" key="1">
    <source>
        <dbReference type="SAM" id="Phobius"/>
    </source>
</evidence>
<keyword evidence="1" id="KW-0472">Membrane</keyword>
<sequence length="70" mass="7988">MMFRDCQSGGYNMESTRVDSTRFLALVLLITFAYWLATLGGHEWEANHLVAYLGRSEKTPNNFPHHIKSG</sequence>
<name>B5W591_LIMMA</name>
<dbReference type="AlphaFoldDB" id="B5W591"/>
<keyword evidence="1" id="KW-0812">Transmembrane</keyword>
<dbReference type="Proteomes" id="UP000004061">
    <property type="component" value="Unassembled WGS sequence"/>
</dbReference>
<reference evidence="2 3" key="1">
    <citation type="journal article" date="2011" name="Appl. Environ. Microbiol.">
        <title>Contribution of a Sodium Ion Gradient to Energy Conservation during Fermentation in the Cyanobacterium Arthrospira (Spirulina) maxima CS-328.</title>
        <authorList>
            <person name="Carrieri D."/>
            <person name="Ananyev G."/>
            <person name="Lenz O."/>
            <person name="Bryant D.A."/>
            <person name="Dismukes G.C."/>
        </authorList>
    </citation>
    <scope>NUCLEOTIDE SEQUENCE [LARGE SCALE GENOMIC DNA]</scope>
    <source>
        <strain evidence="2 3">CS-328</strain>
    </source>
</reference>
<comment type="caution">
    <text evidence="2">The sequence shown here is derived from an EMBL/GenBank/DDBJ whole genome shotgun (WGS) entry which is preliminary data.</text>
</comment>
<organism evidence="2 3">
    <name type="scientific">Limnospira maxima CS-328</name>
    <dbReference type="NCBI Taxonomy" id="513049"/>
    <lineage>
        <taxon>Bacteria</taxon>
        <taxon>Bacillati</taxon>
        <taxon>Cyanobacteriota</taxon>
        <taxon>Cyanophyceae</taxon>
        <taxon>Oscillatoriophycideae</taxon>
        <taxon>Oscillatoriales</taxon>
        <taxon>Sirenicapillariaceae</taxon>
        <taxon>Limnospira</taxon>
    </lineage>
</organism>
<proteinExistence type="predicted"/>
<feature type="transmembrane region" description="Helical" evidence="1">
    <location>
        <begin position="21"/>
        <end position="37"/>
    </location>
</feature>
<keyword evidence="1" id="KW-1133">Transmembrane helix</keyword>
<evidence type="ECO:0000313" key="3">
    <source>
        <dbReference type="Proteomes" id="UP000004061"/>
    </source>
</evidence>
<gene>
    <name evidence="2" type="ORF">AmaxDRAFT_3940</name>
</gene>
<protein>
    <submittedName>
        <fullName evidence="2">Transposase, IS4 family</fullName>
    </submittedName>
</protein>